<accession>A0A2H1FIK1</accession>
<dbReference type="RefSeq" id="WP_157928273.1">
    <property type="nucleotide sequence ID" value="NZ_LT841358.1"/>
</dbReference>
<dbReference type="Gene3D" id="1.10.10.2830">
    <property type="match status" value="1"/>
</dbReference>
<dbReference type="EMBL" id="LT841358">
    <property type="protein sequence ID" value="SMH72522.1"/>
    <property type="molecule type" value="Genomic_DNA"/>
</dbReference>
<dbReference type="InterPro" id="IPR036086">
    <property type="entry name" value="ParB/Sulfiredoxin_sf"/>
</dbReference>
<dbReference type="InterPro" id="IPR004437">
    <property type="entry name" value="ParB/RepB/Spo0J"/>
</dbReference>
<dbReference type="CDD" id="cd16396">
    <property type="entry name" value="Noc_N"/>
    <property type="match status" value="1"/>
</dbReference>
<evidence type="ECO:0000259" key="3">
    <source>
        <dbReference type="SMART" id="SM00470"/>
    </source>
</evidence>
<dbReference type="NCBIfam" id="TIGR00180">
    <property type="entry name" value="parB_part"/>
    <property type="match status" value="1"/>
</dbReference>
<evidence type="ECO:0000313" key="4">
    <source>
        <dbReference type="EMBL" id="SMH72522.1"/>
    </source>
</evidence>
<dbReference type="OrthoDB" id="2340at2157"/>
<evidence type="ECO:0000256" key="2">
    <source>
        <dbReference type="ARBA" id="ARBA00022829"/>
    </source>
</evidence>
<dbReference type="SMART" id="SM00470">
    <property type="entry name" value="ParB"/>
    <property type="match status" value="1"/>
</dbReference>
<dbReference type="GO" id="GO:0003677">
    <property type="term" value="F:DNA binding"/>
    <property type="evidence" value="ECO:0007669"/>
    <property type="project" value="InterPro"/>
</dbReference>
<dbReference type="PANTHER" id="PTHR33375">
    <property type="entry name" value="CHROMOSOME-PARTITIONING PROTEIN PARB-RELATED"/>
    <property type="match status" value="1"/>
</dbReference>
<name>A0A2H1FIK1_9ARCH</name>
<dbReference type="Pfam" id="PF17762">
    <property type="entry name" value="HTH_ParB"/>
    <property type="match status" value="1"/>
</dbReference>
<dbReference type="Pfam" id="PF02195">
    <property type="entry name" value="ParB_N"/>
    <property type="match status" value="1"/>
</dbReference>
<sequence length="295" mass="34468">MEFLDTSVVEKIDLKMIRPSKFLVRGEFDQKRPEIESLARSIREHGLLQPILIRPLDHGFEVVAGHRRLQACRHLRSRFISCTIREISDKQAYEIQLIENLQRQSMSPLEEAEAFRKYVDEFGWGGVTELSKKIGKSIEYVSHRMQLLKLPENVKIELVQNKISTSHAIELSTLDFDDQVGVIKEVIRDNLTIKEIRQLKSNIRSHPKENDSSYLNSVNKRDMPPPSIKLAQKISITFKITLARVDQIISEVDKIQDIENKERTKELLMDMRLRIHSMIDEIIHFKKSELNYKIK</sequence>
<feature type="domain" description="ParB-like N-terminal" evidence="3">
    <location>
        <begin position="10"/>
        <end position="101"/>
    </location>
</feature>
<protein>
    <submittedName>
        <fullName evidence="4">Putative transcriptional regulator</fullName>
    </submittedName>
</protein>
<keyword evidence="2" id="KW-0159">Chromosome partition</keyword>
<dbReference type="GO" id="GO:0005694">
    <property type="term" value="C:chromosome"/>
    <property type="evidence" value="ECO:0007669"/>
    <property type="project" value="TreeGrafter"/>
</dbReference>
<evidence type="ECO:0000313" key="5">
    <source>
        <dbReference type="Proteomes" id="UP000230607"/>
    </source>
</evidence>
<keyword evidence="5" id="KW-1185">Reference proteome</keyword>
<dbReference type="InterPro" id="IPR003115">
    <property type="entry name" value="ParB_N"/>
</dbReference>
<dbReference type="AlphaFoldDB" id="A0A2H1FIK1"/>
<dbReference type="PANTHER" id="PTHR33375:SF1">
    <property type="entry name" value="CHROMOSOME-PARTITIONING PROTEIN PARB-RELATED"/>
    <property type="match status" value="1"/>
</dbReference>
<organism evidence="4 5">
    <name type="scientific">Candidatus Nitrosotalea okcheonensis</name>
    <dbReference type="NCBI Taxonomy" id="1903276"/>
    <lineage>
        <taxon>Archaea</taxon>
        <taxon>Nitrososphaerota</taxon>
        <taxon>Nitrososphaeria</taxon>
        <taxon>Nitrosotaleales</taxon>
        <taxon>Nitrosotaleaceae</taxon>
        <taxon>Nitrosotalea</taxon>
    </lineage>
</organism>
<evidence type="ECO:0000256" key="1">
    <source>
        <dbReference type="ARBA" id="ARBA00006295"/>
    </source>
</evidence>
<gene>
    <name evidence="4" type="ORF">NCS_30362</name>
</gene>
<proteinExistence type="inferred from homology"/>
<reference evidence="5" key="1">
    <citation type="submission" date="2017-03" db="EMBL/GenBank/DDBJ databases">
        <authorList>
            <person name="Herbold C."/>
        </authorList>
    </citation>
    <scope>NUCLEOTIDE SEQUENCE [LARGE SCALE GENOMIC DNA]</scope>
</reference>
<dbReference type="Proteomes" id="UP000230607">
    <property type="component" value="Chromosome 1"/>
</dbReference>
<dbReference type="InterPro" id="IPR050336">
    <property type="entry name" value="Chromosome_partition/occlusion"/>
</dbReference>
<dbReference type="InterPro" id="IPR041468">
    <property type="entry name" value="HTH_ParB/Spo0J"/>
</dbReference>
<dbReference type="SUPFAM" id="SSF110849">
    <property type="entry name" value="ParB/Sulfiredoxin"/>
    <property type="match status" value="1"/>
</dbReference>
<dbReference type="SUPFAM" id="SSF109709">
    <property type="entry name" value="KorB DNA-binding domain-like"/>
    <property type="match status" value="1"/>
</dbReference>
<dbReference type="Gene3D" id="3.90.1530.30">
    <property type="match status" value="1"/>
</dbReference>
<dbReference type="FunFam" id="1.10.10.2830:FF:000001">
    <property type="entry name" value="Chromosome partitioning protein ParB"/>
    <property type="match status" value="1"/>
</dbReference>
<dbReference type="GO" id="GO:0007059">
    <property type="term" value="P:chromosome segregation"/>
    <property type="evidence" value="ECO:0007669"/>
    <property type="project" value="UniProtKB-KW"/>
</dbReference>
<comment type="similarity">
    <text evidence="1">Belongs to the ParB family.</text>
</comment>